<evidence type="ECO:0000256" key="1">
    <source>
        <dbReference type="SAM" id="Phobius"/>
    </source>
</evidence>
<dbReference type="Proteomes" id="UP001224428">
    <property type="component" value="Unassembled WGS sequence"/>
</dbReference>
<keyword evidence="3" id="KW-1185">Reference proteome</keyword>
<dbReference type="InterPro" id="IPR059214">
    <property type="entry name" value="MSC_0882-like"/>
</dbReference>
<evidence type="ECO:0000313" key="3">
    <source>
        <dbReference type="Proteomes" id="UP001224428"/>
    </source>
</evidence>
<proteinExistence type="predicted"/>
<dbReference type="NCBIfam" id="NF045846">
    <property type="entry name" value="MSC0882_dom"/>
    <property type="match status" value="1"/>
</dbReference>
<organism evidence="2 3">
    <name type="scientific">Mycoplasma phocimorsus</name>
    <dbReference type="NCBI Taxonomy" id="3045839"/>
    <lineage>
        <taxon>Bacteria</taxon>
        <taxon>Bacillati</taxon>
        <taxon>Mycoplasmatota</taxon>
        <taxon>Mollicutes</taxon>
        <taxon>Mycoplasmataceae</taxon>
        <taxon>Mycoplasma</taxon>
    </lineage>
</organism>
<feature type="transmembrane region" description="Helical" evidence="1">
    <location>
        <begin position="162"/>
        <end position="184"/>
    </location>
</feature>
<feature type="transmembrane region" description="Helical" evidence="1">
    <location>
        <begin position="217"/>
        <end position="240"/>
    </location>
</feature>
<gene>
    <name evidence="2" type="ORF">QLQ80_00795</name>
</gene>
<protein>
    <submittedName>
        <fullName evidence="2">Uncharacterized protein</fullName>
    </submittedName>
</protein>
<keyword evidence="1" id="KW-1133">Transmembrane helix</keyword>
<name>A0AAJ1UZD8_9MOLU</name>
<dbReference type="RefSeq" id="WP_283827149.1">
    <property type="nucleotide sequence ID" value="NZ_JASDDP010000008.1"/>
</dbReference>
<comment type="caution">
    <text evidence="2">The sequence shown here is derived from an EMBL/GenBank/DDBJ whole genome shotgun (WGS) entry which is preliminary data.</text>
</comment>
<feature type="transmembrane region" description="Helical" evidence="1">
    <location>
        <begin position="66"/>
        <end position="89"/>
    </location>
</feature>
<evidence type="ECO:0000313" key="2">
    <source>
        <dbReference type="EMBL" id="MDJ1645628.1"/>
    </source>
</evidence>
<sequence length="302" mass="34603">MNIYKDEEKGEKKDDVKVVTITASQDTNNYDFDISKRDELRAKEYKMPAALYKLHNSEVWTSNIKIIFNVIILLISISYIILQAIGVFFTSFNIKNTTWGWYMPSSAMTIISSAKIALSAIYKNSVNNQISSFKDGKIDSTVTPTFVGEVYIKSSRSNIINIWLTTWLNVYILIFIGIVSLLYYKNEGIWEIGEIGSNFYTKIDWHNILNNTFGSTVVLIVGFSVFLAVITVLAIIKYIYNYKKMKLVESYVPNNISSYQEKSNTKQLHKACLIISLVVLAIFISLIVIPLFILWKKRKRNG</sequence>
<feature type="transmembrane region" description="Helical" evidence="1">
    <location>
        <begin position="271"/>
        <end position="295"/>
    </location>
</feature>
<accession>A0AAJ1UZD8</accession>
<reference evidence="2" key="1">
    <citation type="submission" date="2023-05" db="EMBL/GenBank/DDBJ databases">
        <title>Mycoplasma phocimorsus sp. nov., isolated from Scandinavian patients with seal finger or septic arthritis after contact with seals.</title>
        <authorList>
            <person name="Skafte-Holm A."/>
            <person name="Pedersen T.R."/>
            <person name="Froelund M."/>
            <person name="Stegger M."/>
            <person name="Qvortrup K."/>
            <person name="Michaels D.L."/>
            <person name="Brown D.R."/>
            <person name="Jensen J.S."/>
        </authorList>
    </citation>
    <scope>NUCLEOTIDE SEQUENCE</scope>
    <source>
        <strain evidence="2">M5725</strain>
    </source>
</reference>
<keyword evidence="1" id="KW-0812">Transmembrane</keyword>
<dbReference type="AlphaFoldDB" id="A0AAJ1UZD8"/>
<feature type="transmembrane region" description="Helical" evidence="1">
    <location>
        <begin position="101"/>
        <end position="122"/>
    </location>
</feature>
<dbReference type="EMBL" id="JASDDP010000008">
    <property type="protein sequence ID" value="MDJ1645628.1"/>
    <property type="molecule type" value="Genomic_DNA"/>
</dbReference>
<keyword evidence="1" id="KW-0472">Membrane</keyword>